<feature type="transmembrane region" description="Helical" evidence="9">
    <location>
        <begin position="550"/>
        <end position="569"/>
    </location>
</feature>
<dbReference type="HAMAP" id="MF_01464_B">
    <property type="entry name" value="SecF_B"/>
    <property type="match status" value="1"/>
</dbReference>
<evidence type="ECO:0000259" key="13">
    <source>
        <dbReference type="Pfam" id="PF21760"/>
    </source>
</evidence>
<comment type="subunit">
    <text evidence="9">Forms a complex with SecF. Part of the essential Sec protein translocation apparatus which comprises SecA, SecYEG and auxiliary proteins SecDF. Other proteins may also be involved.</text>
</comment>
<evidence type="ECO:0000256" key="11">
    <source>
        <dbReference type="SAM" id="MobiDB-lite"/>
    </source>
</evidence>
<evidence type="ECO:0000256" key="3">
    <source>
        <dbReference type="ARBA" id="ARBA00022475"/>
    </source>
</evidence>
<evidence type="ECO:0000259" key="12">
    <source>
        <dbReference type="Pfam" id="PF02355"/>
    </source>
</evidence>
<dbReference type="InterPro" id="IPR048634">
    <property type="entry name" value="SecD_SecF_C"/>
</dbReference>
<evidence type="ECO:0000256" key="4">
    <source>
        <dbReference type="ARBA" id="ARBA00022692"/>
    </source>
</evidence>
<evidence type="ECO:0000313" key="15">
    <source>
        <dbReference type="EMBL" id="SEA56959.1"/>
    </source>
</evidence>
<dbReference type="GO" id="GO:0065002">
    <property type="term" value="P:intracellular protein transmembrane transport"/>
    <property type="evidence" value="ECO:0007669"/>
    <property type="project" value="UniProtKB-UniRule"/>
</dbReference>
<comment type="function">
    <text evidence="9">Part of the Sec protein translocase complex. Interacts with the SecYEG preprotein conducting channel. SecDF uses the proton motive force (PMF) to complete protein translocation after the ATP-dependent function of SecA.</text>
</comment>
<organism evidence="15 16">
    <name type="scientific">Psychroflexus halocasei</name>
    <dbReference type="NCBI Taxonomy" id="908615"/>
    <lineage>
        <taxon>Bacteria</taxon>
        <taxon>Pseudomonadati</taxon>
        <taxon>Bacteroidota</taxon>
        <taxon>Flavobacteriia</taxon>
        <taxon>Flavobacteriales</taxon>
        <taxon>Flavobacteriaceae</taxon>
        <taxon>Psychroflexus</taxon>
    </lineage>
</organism>
<comment type="subcellular location">
    <subcellularLocation>
        <location evidence="1 9">Cell membrane</location>
        <topology evidence="1 9">Multi-pass membrane protein</topology>
    </subcellularLocation>
</comment>
<feature type="transmembrane region" description="Helical" evidence="9">
    <location>
        <begin position="929"/>
        <end position="947"/>
    </location>
</feature>
<dbReference type="EMBL" id="FNQF01000007">
    <property type="protein sequence ID" value="SEA56959.1"/>
    <property type="molecule type" value="Genomic_DNA"/>
</dbReference>
<comment type="caution">
    <text evidence="9">Lacks conserved residue(s) required for the propagation of feature annotation.</text>
</comment>
<keyword evidence="16" id="KW-1185">Reference proteome</keyword>
<dbReference type="GO" id="GO:0005886">
    <property type="term" value="C:plasma membrane"/>
    <property type="evidence" value="ECO:0007669"/>
    <property type="project" value="UniProtKB-SubCell"/>
</dbReference>
<feature type="transmembrane region" description="Helical" evidence="9">
    <location>
        <begin position="590"/>
        <end position="614"/>
    </location>
</feature>
<feature type="region of interest" description="Disordered" evidence="11">
    <location>
        <begin position="274"/>
        <end position="300"/>
    </location>
</feature>
<dbReference type="NCBIfam" id="TIGR00916">
    <property type="entry name" value="2A0604s01"/>
    <property type="match status" value="2"/>
</dbReference>
<dbReference type="InterPro" id="IPR005665">
    <property type="entry name" value="SecF_bac"/>
</dbReference>
<evidence type="ECO:0000256" key="9">
    <source>
        <dbReference type="HAMAP-Rule" id="MF_01463"/>
    </source>
</evidence>
<evidence type="ECO:0000256" key="7">
    <source>
        <dbReference type="ARBA" id="ARBA00023010"/>
    </source>
</evidence>
<dbReference type="GO" id="GO:0043952">
    <property type="term" value="P:protein transport by the Sec complex"/>
    <property type="evidence" value="ECO:0007669"/>
    <property type="project" value="UniProtKB-UniRule"/>
</dbReference>
<dbReference type="Pfam" id="PF22599">
    <property type="entry name" value="SecDF_P1_head"/>
    <property type="match status" value="1"/>
</dbReference>
<dbReference type="PRINTS" id="PR01755">
    <property type="entry name" value="SECFTRNLCASE"/>
</dbReference>
<dbReference type="HAMAP" id="MF_01463_B">
    <property type="entry name" value="SecD_B"/>
    <property type="match status" value="1"/>
</dbReference>
<feature type="transmembrane region" description="Helical" evidence="9">
    <location>
        <begin position="843"/>
        <end position="866"/>
    </location>
</feature>
<dbReference type="RefSeq" id="WP_093244465.1">
    <property type="nucleotide sequence ID" value="NZ_FNQF01000007.1"/>
</dbReference>
<sequence>MQNKGLIKLFAILFGLVSIYQLSFTFIAGNVESKAEEFAQNKIPESVENYAVKRDLEVKNYLDSVAKEPVFAGVTYETAQQKELNKGLDLKGGINVILQISVPDLLRGLSNDSKDPKFNEALSNAGDRRSNSQDNYLELFFEEFDKIEGAQLASPDIFGTKALADEVNFEMTNNQVKPIIRRKINESITSAFEVLRERIDKFGVAQPNIQRLGDSGRILVELPGAKDISRIKTLLQSTAQLEFWDVYKAGEVQQYIMTADQIVAESLKDTKALKEETEATEAEEEDLEELLSSSEDSTDFSKSNPLLSLVANLGAQEGPVVATFAMKDTAKVNEYLAMPKVKSALPSDKKFLQFAWGKPAKNSEFIDLYALINNRNNEPQLSGSVITDAQQTYNQVGSVAVSMQMNARGAKIWEDMTGRASAQGTQIAIVLDNVVYSAPGVSSGAISGGRSEITGDFTIQEAQDLANVLRAGKLPASADIVQSEIVGPSLGQEAIDSGINSFMIALVLVLLWMIFYYGKAGLYADVALILNILLIFGVLSGLGATLTLPGIAGIVLTIGMSVDANVLIFERIREELYKGKAQADAIRDGFRNALSSILDANVTTGLTGIILLTFGTGPVKGFATTLLIGILTSLFTAIFITRLLIDGYGKNGKSLAFSTGVTKNFFQNVDIKFLSKRKVAYIISAIALIVSIGSLATKGLNQGVDFIGGRTYTVRFDQGVNPTEVENHLLETFESIEAKTYGADSQLKITTNYRIDEEGDAIDSEIQEKLYSSLKEYLPADLTYAQFSVENTVDAEAKLGVMSAVKVGPTIADDIKTASFYAIFGSLFVVFLYILIRFRKWQFSLGAVVAVTHDVIIVLGLFSLLYGVLPFSLEIDQAFIAAILTVIGYSLNDTVVVFDRVREYFNEHTSWPMRKLIDTSVSSTVSRTVNTSLTTLVVLLAIFIFGGDSIRGFMFALIIGVIVGTYSSVFIATPIMFDTVKKKGIDLTNSNKADELQEEDSAQTVS</sequence>
<dbReference type="PANTHER" id="PTHR30081:SF1">
    <property type="entry name" value="PROTEIN TRANSLOCASE SUBUNIT SECD"/>
    <property type="match status" value="1"/>
</dbReference>
<dbReference type="InterPro" id="IPR022645">
    <property type="entry name" value="SecD/SecF_bac"/>
</dbReference>
<keyword evidence="2 9" id="KW-0813">Transport</keyword>
<dbReference type="Gene3D" id="3.30.1360.200">
    <property type="match status" value="1"/>
</dbReference>
<feature type="domain" description="Protein export membrane protein SecD/SecF C-terminal" evidence="12">
    <location>
        <begin position="477"/>
        <end position="645"/>
    </location>
</feature>
<dbReference type="Pfam" id="PF07549">
    <property type="entry name" value="Sec_GG"/>
    <property type="match status" value="1"/>
</dbReference>
<evidence type="ECO:0000256" key="5">
    <source>
        <dbReference type="ARBA" id="ARBA00022927"/>
    </source>
</evidence>
<feature type="transmembrane region" description="Helical" evidence="9">
    <location>
        <begin position="626"/>
        <end position="645"/>
    </location>
</feature>
<keyword evidence="7 9" id="KW-0811">Translocation</keyword>
<evidence type="ECO:0000256" key="8">
    <source>
        <dbReference type="ARBA" id="ARBA00023136"/>
    </source>
</evidence>
<name>A0A1H4C9H5_9FLAO</name>
<accession>A0A1H4C9H5</accession>
<evidence type="ECO:0000313" key="16">
    <source>
        <dbReference type="Proteomes" id="UP000198820"/>
    </source>
</evidence>
<comment type="similarity">
    <text evidence="10">Belongs to the SecD/SecF family. SecF subfamily.</text>
</comment>
<feature type="transmembrane region" description="Helical" evidence="9">
    <location>
        <begin position="953"/>
        <end position="977"/>
    </location>
</feature>
<dbReference type="PANTHER" id="PTHR30081">
    <property type="entry name" value="PROTEIN-EXPORT MEMBRANE PROTEIN SEC"/>
    <property type="match status" value="1"/>
</dbReference>
<feature type="domain" description="Protein export membrane protein SecD/SecF C-terminal" evidence="12">
    <location>
        <begin position="798"/>
        <end position="980"/>
    </location>
</feature>
<feature type="transmembrane region" description="Helical" evidence="9">
    <location>
        <begin position="498"/>
        <end position="515"/>
    </location>
</feature>
<feature type="transmembrane region" description="Helical" evidence="9">
    <location>
        <begin position="522"/>
        <end position="544"/>
    </location>
</feature>
<keyword evidence="5 9" id="KW-0653">Protein transport</keyword>
<keyword evidence="6 9" id="KW-1133">Transmembrane helix</keyword>
<dbReference type="GO" id="GO:0015450">
    <property type="term" value="F:protein-transporting ATPase activity"/>
    <property type="evidence" value="ECO:0007669"/>
    <property type="project" value="InterPro"/>
</dbReference>
<dbReference type="FunFam" id="1.20.1640.10:FF:000004">
    <property type="entry name" value="Protein translocase subunit SecD"/>
    <property type="match status" value="1"/>
</dbReference>
<dbReference type="GO" id="GO:0006605">
    <property type="term" value="P:protein targeting"/>
    <property type="evidence" value="ECO:0007669"/>
    <property type="project" value="UniProtKB-UniRule"/>
</dbReference>
<feature type="domain" description="Protein translocase subunit SecDF P1" evidence="13">
    <location>
        <begin position="189"/>
        <end position="246"/>
    </location>
</feature>
<dbReference type="InterPro" id="IPR005791">
    <property type="entry name" value="SecD"/>
</dbReference>
<evidence type="ECO:0000256" key="2">
    <source>
        <dbReference type="ARBA" id="ARBA00022448"/>
    </source>
</evidence>
<protein>
    <recommendedName>
        <fullName evidence="9 10">Multifunctional fusion protein</fullName>
    </recommendedName>
    <domain>
        <recommendedName>
            <fullName evidence="9">Protein translocase subunit SecD</fullName>
        </recommendedName>
    </domain>
    <domain>
        <recommendedName>
            <fullName evidence="10">Protein-export membrane protein SecF</fullName>
        </recommendedName>
    </domain>
</protein>
<dbReference type="Pfam" id="PF02355">
    <property type="entry name" value="SecD_SecF_C"/>
    <property type="match status" value="2"/>
</dbReference>
<feature type="domain" description="SecDF P1 head subdomain" evidence="14">
    <location>
        <begin position="377"/>
        <end position="476"/>
    </location>
</feature>
<keyword evidence="3 9" id="KW-1003">Cell membrane</keyword>
<dbReference type="SUPFAM" id="SSF82866">
    <property type="entry name" value="Multidrug efflux transporter AcrB transmembrane domain"/>
    <property type="match status" value="2"/>
</dbReference>
<comment type="similarity">
    <text evidence="9">Belongs to the SecD/SecF family. SecD subfamily.</text>
</comment>
<reference evidence="15 16" key="1">
    <citation type="submission" date="2016-10" db="EMBL/GenBank/DDBJ databases">
        <authorList>
            <person name="de Groot N.N."/>
        </authorList>
    </citation>
    <scope>NUCLEOTIDE SEQUENCE [LARGE SCALE GENOMIC DNA]</scope>
    <source>
        <strain evidence="15 16">DSM 23581</strain>
    </source>
</reference>
<evidence type="ECO:0000256" key="6">
    <source>
        <dbReference type="ARBA" id="ARBA00022989"/>
    </source>
</evidence>
<dbReference type="Gene3D" id="1.20.1640.10">
    <property type="entry name" value="Multidrug efflux transporter AcrB transmembrane domain"/>
    <property type="match status" value="2"/>
</dbReference>
<dbReference type="NCBIfam" id="NF009585">
    <property type="entry name" value="PRK13024.1-5"/>
    <property type="match status" value="1"/>
</dbReference>
<dbReference type="STRING" id="908615.SAMN05421540_107103"/>
<comment type="subunit">
    <text evidence="10">Forms a complex with SecD. Part of the essential Sec protein translocation apparatus which comprises SecA, SecYEG and auxiliary proteins SecDF. Other proteins may also be involved.</text>
</comment>
<feature type="transmembrane region" description="Helical" evidence="9">
    <location>
        <begin position="679"/>
        <end position="696"/>
    </location>
</feature>
<proteinExistence type="inferred from homology"/>
<dbReference type="NCBIfam" id="TIGR01129">
    <property type="entry name" value="secD"/>
    <property type="match status" value="1"/>
</dbReference>
<keyword evidence="4 9" id="KW-0812">Transmembrane</keyword>
<keyword evidence="8 9" id="KW-0472">Membrane</keyword>
<dbReference type="InterPro" id="IPR048631">
    <property type="entry name" value="SecD_1st"/>
</dbReference>
<dbReference type="InterPro" id="IPR022813">
    <property type="entry name" value="SecD/SecF_arch_bac"/>
</dbReference>
<dbReference type="InterPro" id="IPR022646">
    <property type="entry name" value="SecD/SecF_CS"/>
</dbReference>
<evidence type="ECO:0000256" key="1">
    <source>
        <dbReference type="ARBA" id="ARBA00004651"/>
    </source>
</evidence>
<gene>
    <name evidence="10" type="primary">secF</name>
    <name evidence="9" type="synonym">secD</name>
    <name evidence="15" type="ORF">SAMN05421540_107103</name>
</gene>
<dbReference type="InterPro" id="IPR055344">
    <property type="entry name" value="SecD_SecF_C_bact"/>
</dbReference>
<dbReference type="Proteomes" id="UP000198820">
    <property type="component" value="Unassembled WGS sequence"/>
</dbReference>
<feature type="compositionally biased region" description="Acidic residues" evidence="11">
    <location>
        <begin position="278"/>
        <end position="289"/>
    </location>
</feature>
<dbReference type="AlphaFoldDB" id="A0A1H4C9H5"/>
<dbReference type="InterPro" id="IPR054384">
    <property type="entry name" value="SecDF_P1_head"/>
</dbReference>
<evidence type="ECO:0000259" key="14">
    <source>
        <dbReference type="Pfam" id="PF22599"/>
    </source>
</evidence>
<dbReference type="NCBIfam" id="TIGR00966">
    <property type="entry name" value="transloc_SecF"/>
    <property type="match status" value="1"/>
</dbReference>
<feature type="transmembrane region" description="Helical" evidence="9">
    <location>
        <begin position="818"/>
        <end position="836"/>
    </location>
</feature>
<dbReference type="Gene3D" id="3.30.70.3220">
    <property type="match status" value="1"/>
</dbReference>
<evidence type="ECO:0000256" key="10">
    <source>
        <dbReference type="HAMAP-Rule" id="MF_01464"/>
    </source>
</evidence>
<dbReference type="Pfam" id="PF21760">
    <property type="entry name" value="SecD_1st"/>
    <property type="match status" value="1"/>
</dbReference>
<feature type="transmembrane region" description="Helical" evidence="9">
    <location>
        <begin position="878"/>
        <end position="898"/>
    </location>
</feature>